<organism evidence="2 3">
    <name type="scientific">Sulfoacidibacillus ferrooxidans</name>
    <dbReference type="NCBI Taxonomy" id="2005001"/>
    <lineage>
        <taxon>Bacteria</taxon>
        <taxon>Bacillati</taxon>
        <taxon>Bacillota</taxon>
        <taxon>Bacilli</taxon>
        <taxon>Bacillales</taxon>
        <taxon>Alicyclobacillaceae</taxon>
        <taxon>Sulfoacidibacillus</taxon>
    </lineage>
</organism>
<evidence type="ECO:0000313" key="2">
    <source>
        <dbReference type="EMBL" id="MCI0183954.1"/>
    </source>
</evidence>
<proteinExistence type="predicted"/>
<keyword evidence="3" id="KW-1185">Reference proteome</keyword>
<dbReference type="EMBL" id="JALBUF010000007">
    <property type="protein sequence ID" value="MCI0183954.1"/>
    <property type="molecule type" value="Genomic_DNA"/>
</dbReference>
<accession>A0A9X2ACM9</accession>
<dbReference type="PROSITE" id="PS51257">
    <property type="entry name" value="PROKAR_LIPOPROTEIN"/>
    <property type="match status" value="1"/>
</dbReference>
<evidence type="ECO:0000313" key="3">
    <source>
        <dbReference type="Proteomes" id="UP001139263"/>
    </source>
</evidence>
<feature type="region of interest" description="Disordered" evidence="1">
    <location>
        <begin position="26"/>
        <end position="68"/>
    </location>
</feature>
<sequence>MKPYIYAIAIGILGISTMTGCGTSPLLSSPSTTHHENSTHSSISSPKSTSKTSSPTVTILPAKSTNNGSSVVTSPSAQVILYTPMMWAVNTVRVSGRVIDPTSNKQVTIWTDISSGYPVAKAVATLSADGRFHADFHLTGAGPQTFTFHASYQNGQNASLQRTINVLPMSTNWPTPLVAARNQARQMGTTFPIWEPTWLPQTISRRNSIKNPYISVFVAAKSFTYTDSIFETNIPYEINEPELNSIAAPLLADVGGTHFASNHAARQQMMYGVHQVLANQIPTGTIHLETNLNGIIYQGKQKQTIVWHEGDWTLGVRGPDSKLNVEQAKEVTNILNSIYLPPTHGLVWIRNLANTHGTVVTTQIEISFAEDSNLFSITSQGNLYDALVMASSMKEYLQ</sequence>
<reference evidence="2" key="1">
    <citation type="submission" date="2022-03" db="EMBL/GenBank/DDBJ databases">
        <title>Draft Genome Sequence of Firmicute Strain S0AB, a Heterotrophic Iron/Sulfur-Oxidizing Extreme Acidophile.</title>
        <authorList>
            <person name="Vergara E."/>
            <person name="Pakostova E."/>
            <person name="Johnson D.B."/>
            <person name="Holmes D.S."/>
        </authorList>
    </citation>
    <scope>NUCLEOTIDE SEQUENCE</scope>
    <source>
        <strain evidence="2">S0AB</strain>
    </source>
</reference>
<name>A0A9X2ACM9_9BACL</name>
<gene>
    <name evidence="2" type="ORF">MM817_02246</name>
</gene>
<dbReference type="AlphaFoldDB" id="A0A9X2ACM9"/>
<feature type="compositionally biased region" description="Low complexity" evidence="1">
    <location>
        <begin position="39"/>
        <end position="59"/>
    </location>
</feature>
<evidence type="ECO:0000256" key="1">
    <source>
        <dbReference type="SAM" id="MobiDB-lite"/>
    </source>
</evidence>
<dbReference type="RefSeq" id="WP_241714967.1">
    <property type="nucleotide sequence ID" value="NZ_JALBUF010000007.1"/>
</dbReference>
<protein>
    <submittedName>
        <fullName evidence="2">Uncharacterized protein</fullName>
    </submittedName>
</protein>
<comment type="caution">
    <text evidence="2">The sequence shown here is derived from an EMBL/GenBank/DDBJ whole genome shotgun (WGS) entry which is preliminary data.</text>
</comment>
<dbReference type="Proteomes" id="UP001139263">
    <property type="component" value="Unassembled WGS sequence"/>
</dbReference>